<dbReference type="EMBL" id="JARKIE010000346">
    <property type="protein sequence ID" value="KAJ7652568.1"/>
    <property type="molecule type" value="Genomic_DNA"/>
</dbReference>
<evidence type="ECO:0000256" key="1">
    <source>
        <dbReference type="SAM" id="MobiDB-lite"/>
    </source>
</evidence>
<proteinExistence type="predicted"/>
<dbReference type="Proteomes" id="UP001221757">
    <property type="component" value="Unassembled WGS sequence"/>
</dbReference>
<comment type="caution">
    <text evidence="2">The sequence shown here is derived from an EMBL/GenBank/DDBJ whole genome shotgun (WGS) entry which is preliminary data.</text>
</comment>
<name>A0AAD7CMI9_MYCRO</name>
<organism evidence="2 3">
    <name type="scientific">Mycena rosella</name>
    <name type="common">Pink bonnet</name>
    <name type="synonym">Agaricus rosellus</name>
    <dbReference type="NCBI Taxonomy" id="1033263"/>
    <lineage>
        <taxon>Eukaryota</taxon>
        <taxon>Fungi</taxon>
        <taxon>Dikarya</taxon>
        <taxon>Basidiomycota</taxon>
        <taxon>Agaricomycotina</taxon>
        <taxon>Agaricomycetes</taxon>
        <taxon>Agaricomycetidae</taxon>
        <taxon>Agaricales</taxon>
        <taxon>Marasmiineae</taxon>
        <taxon>Mycenaceae</taxon>
        <taxon>Mycena</taxon>
    </lineage>
</organism>
<dbReference type="AlphaFoldDB" id="A0AAD7CMI9"/>
<sequence length="162" mass="17604">MNSNDDSGFGWAYIDETSGTIVWNDALHPANPDAFCVLDHEIVNRFLPEGEVAVTEMYFENAERLIKADQARELKYFRQRQEKKGKGTGAPDVYAKASKDNFARKRQLLLDAAAAAAVANAEKRAAASEKRAADAIAAAANAQAGPSNSKPLEDGQEMDQDT</sequence>
<gene>
    <name evidence="2" type="ORF">B0H17DRAFT_1147353</name>
</gene>
<feature type="compositionally biased region" description="Low complexity" evidence="1">
    <location>
        <begin position="135"/>
        <end position="144"/>
    </location>
</feature>
<evidence type="ECO:0000313" key="2">
    <source>
        <dbReference type="EMBL" id="KAJ7652568.1"/>
    </source>
</evidence>
<protein>
    <submittedName>
        <fullName evidence="2">Uncharacterized protein</fullName>
    </submittedName>
</protein>
<evidence type="ECO:0000313" key="3">
    <source>
        <dbReference type="Proteomes" id="UP001221757"/>
    </source>
</evidence>
<reference evidence="2" key="1">
    <citation type="submission" date="2023-03" db="EMBL/GenBank/DDBJ databases">
        <title>Massive genome expansion in bonnet fungi (Mycena s.s.) driven by repeated elements and novel gene families across ecological guilds.</title>
        <authorList>
            <consortium name="Lawrence Berkeley National Laboratory"/>
            <person name="Harder C.B."/>
            <person name="Miyauchi S."/>
            <person name="Viragh M."/>
            <person name="Kuo A."/>
            <person name="Thoen E."/>
            <person name="Andreopoulos B."/>
            <person name="Lu D."/>
            <person name="Skrede I."/>
            <person name="Drula E."/>
            <person name="Henrissat B."/>
            <person name="Morin E."/>
            <person name="Kohler A."/>
            <person name="Barry K."/>
            <person name="LaButti K."/>
            <person name="Morin E."/>
            <person name="Salamov A."/>
            <person name="Lipzen A."/>
            <person name="Mereny Z."/>
            <person name="Hegedus B."/>
            <person name="Baldrian P."/>
            <person name="Stursova M."/>
            <person name="Weitz H."/>
            <person name="Taylor A."/>
            <person name="Grigoriev I.V."/>
            <person name="Nagy L.G."/>
            <person name="Martin F."/>
            <person name="Kauserud H."/>
        </authorList>
    </citation>
    <scope>NUCLEOTIDE SEQUENCE</scope>
    <source>
        <strain evidence="2">CBHHK067</strain>
    </source>
</reference>
<feature type="region of interest" description="Disordered" evidence="1">
    <location>
        <begin position="135"/>
        <end position="162"/>
    </location>
</feature>
<accession>A0AAD7CMI9</accession>
<keyword evidence="3" id="KW-1185">Reference proteome</keyword>